<comment type="subcellular location">
    <subcellularLocation>
        <location evidence="1">Membrane</location>
    </subcellularLocation>
</comment>
<keyword evidence="3 6" id="KW-0812">Transmembrane</keyword>
<comment type="similarity">
    <text evidence="2">Belongs to the G-protein coupled receptor 1 family.</text>
</comment>
<reference evidence="8" key="1">
    <citation type="submission" date="2021-01" db="UniProtKB">
        <authorList>
            <consortium name="EnsemblMetazoa"/>
        </authorList>
    </citation>
    <scope>IDENTIFICATION</scope>
</reference>
<evidence type="ECO:0000259" key="7">
    <source>
        <dbReference type="PROSITE" id="PS50262"/>
    </source>
</evidence>
<feature type="transmembrane region" description="Helical" evidence="6">
    <location>
        <begin position="75"/>
        <end position="94"/>
    </location>
</feature>
<dbReference type="Proteomes" id="UP000594260">
    <property type="component" value="Unplaced"/>
</dbReference>
<feature type="transmembrane region" description="Helical" evidence="6">
    <location>
        <begin position="41"/>
        <end position="63"/>
    </location>
</feature>
<dbReference type="GO" id="GO:0004930">
    <property type="term" value="F:G protein-coupled receptor activity"/>
    <property type="evidence" value="ECO:0007669"/>
    <property type="project" value="InterPro"/>
</dbReference>
<evidence type="ECO:0000313" key="9">
    <source>
        <dbReference type="Proteomes" id="UP000594260"/>
    </source>
</evidence>
<sequence>MDSNSTGSITSSASPLTVIETTSREPPATDFRDEFIATVRVAVLGVALFLTMAGNIVVLVLVLQSKPKSAHLSRIYYFLLHLSIADILVGGQILSISAACEGGGNYRIDEINVFHDIRPAHKGYNMF</sequence>
<evidence type="ECO:0000256" key="3">
    <source>
        <dbReference type="ARBA" id="ARBA00022692"/>
    </source>
</evidence>
<proteinExistence type="inferred from homology"/>
<dbReference type="RefSeq" id="XP_022643677.1">
    <property type="nucleotide sequence ID" value="XM_022787942.1"/>
</dbReference>
<dbReference type="InterPro" id="IPR000276">
    <property type="entry name" value="GPCR_Rhodpsn"/>
</dbReference>
<keyword evidence="9" id="KW-1185">Reference proteome</keyword>
<dbReference type="InterPro" id="IPR017452">
    <property type="entry name" value="GPCR_Rhodpsn_7TM"/>
</dbReference>
<evidence type="ECO:0000256" key="5">
    <source>
        <dbReference type="ARBA" id="ARBA00023136"/>
    </source>
</evidence>
<protein>
    <recommendedName>
        <fullName evidence="7">G-protein coupled receptors family 1 profile domain-containing protein</fullName>
    </recommendedName>
</protein>
<accession>A0A7M7M2Z9</accession>
<evidence type="ECO:0000256" key="1">
    <source>
        <dbReference type="ARBA" id="ARBA00004370"/>
    </source>
</evidence>
<keyword evidence="4 6" id="KW-1133">Transmembrane helix</keyword>
<dbReference type="EnsemblMetazoa" id="XM_022787942">
    <property type="protein sequence ID" value="XP_022643677"/>
    <property type="gene ID" value="LOC111242969"/>
</dbReference>
<dbReference type="AlphaFoldDB" id="A0A7M7M2Z9"/>
<dbReference type="PROSITE" id="PS50262">
    <property type="entry name" value="G_PROTEIN_RECEP_F1_2"/>
    <property type="match status" value="1"/>
</dbReference>
<organism evidence="8 9">
    <name type="scientific">Varroa destructor</name>
    <name type="common">Honeybee mite</name>
    <dbReference type="NCBI Taxonomy" id="109461"/>
    <lineage>
        <taxon>Eukaryota</taxon>
        <taxon>Metazoa</taxon>
        <taxon>Ecdysozoa</taxon>
        <taxon>Arthropoda</taxon>
        <taxon>Chelicerata</taxon>
        <taxon>Arachnida</taxon>
        <taxon>Acari</taxon>
        <taxon>Parasitiformes</taxon>
        <taxon>Mesostigmata</taxon>
        <taxon>Gamasina</taxon>
        <taxon>Dermanyssoidea</taxon>
        <taxon>Varroidae</taxon>
        <taxon>Varroa</taxon>
    </lineage>
</organism>
<dbReference type="GeneID" id="111242969"/>
<dbReference type="GO" id="GO:0016020">
    <property type="term" value="C:membrane"/>
    <property type="evidence" value="ECO:0007669"/>
    <property type="project" value="UniProtKB-SubCell"/>
</dbReference>
<keyword evidence="5 6" id="KW-0472">Membrane</keyword>
<dbReference type="Gene3D" id="1.20.1070.10">
    <property type="entry name" value="Rhodopsin 7-helix transmembrane proteins"/>
    <property type="match status" value="1"/>
</dbReference>
<evidence type="ECO:0000256" key="2">
    <source>
        <dbReference type="ARBA" id="ARBA00010663"/>
    </source>
</evidence>
<feature type="domain" description="G-protein coupled receptors family 1 profile" evidence="7">
    <location>
        <begin position="54"/>
        <end position="89"/>
    </location>
</feature>
<dbReference type="SUPFAM" id="SSF81321">
    <property type="entry name" value="Family A G protein-coupled receptor-like"/>
    <property type="match status" value="1"/>
</dbReference>
<name>A0A7M7M2Z9_VARDE</name>
<evidence type="ECO:0000313" key="8">
    <source>
        <dbReference type="EnsemblMetazoa" id="XP_022643677"/>
    </source>
</evidence>
<evidence type="ECO:0000256" key="4">
    <source>
        <dbReference type="ARBA" id="ARBA00022989"/>
    </source>
</evidence>
<evidence type="ECO:0000256" key="6">
    <source>
        <dbReference type="SAM" id="Phobius"/>
    </source>
</evidence>
<dbReference type="PRINTS" id="PR00237">
    <property type="entry name" value="GPCRRHODOPSN"/>
</dbReference>